<feature type="region of interest" description="Disordered" evidence="1">
    <location>
        <begin position="237"/>
        <end position="271"/>
    </location>
</feature>
<accession>A0AA43QV46</accession>
<gene>
    <name evidence="2" type="ORF">OHK93_004922</name>
</gene>
<comment type="caution">
    <text evidence="2">The sequence shown here is derived from an EMBL/GenBank/DDBJ whole genome shotgun (WGS) entry which is preliminary data.</text>
</comment>
<feature type="compositionally biased region" description="Basic and acidic residues" evidence="1">
    <location>
        <begin position="43"/>
        <end position="58"/>
    </location>
</feature>
<evidence type="ECO:0000313" key="2">
    <source>
        <dbReference type="EMBL" id="MDI1493135.1"/>
    </source>
</evidence>
<keyword evidence="3" id="KW-1185">Reference proteome</keyword>
<feature type="compositionally biased region" description="Polar residues" evidence="1">
    <location>
        <begin position="112"/>
        <end position="127"/>
    </location>
</feature>
<protein>
    <submittedName>
        <fullName evidence="2">Uncharacterized protein</fullName>
    </submittedName>
</protein>
<reference evidence="2" key="1">
    <citation type="journal article" date="2023" name="Genome Biol. Evol.">
        <title>First Whole Genome Sequence and Flow Cytometry Genome Size Data for the Lichen-Forming Fungus Ramalina farinacea (Ascomycota).</title>
        <authorList>
            <person name="Llewellyn T."/>
            <person name="Mian S."/>
            <person name="Hill R."/>
            <person name="Leitch I.J."/>
            <person name="Gaya E."/>
        </authorList>
    </citation>
    <scope>NUCLEOTIDE SEQUENCE</scope>
    <source>
        <strain evidence="2">LIQ254RAFAR</strain>
    </source>
</reference>
<evidence type="ECO:0000256" key="1">
    <source>
        <dbReference type="SAM" id="MobiDB-lite"/>
    </source>
</evidence>
<dbReference type="AlphaFoldDB" id="A0AA43QV46"/>
<feature type="compositionally biased region" description="Basic and acidic residues" evidence="1">
    <location>
        <begin position="98"/>
        <end position="109"/>
    </location>
</feature>
<name>A0AA43QV46_9LECA</name>
<feature type="compositionally biased region" description="Basic and acidic residues" evidence="1">
    <location>
        <begin position="329"/>
        <end position="342"/>
    </location>
</feature>
<feature type="region of interest" description="Disordered" evidence="1">
    <location>
        <begin position="329"/>
        <end position="354"/>
    </location>
</feature>
<organism evidence="2 3">
    <name type="scientific">Ramalina farinacea</name>
    <dbReference type="NCBI Taxonomy" id="258253"/>
    <lineage>
        <taxon>Eukaryota</taxon>
        <taxon>Fungi</taxon>
        <taxon>Dikarya</taxon>
        <taxon>Ascomycota</taxon>
        <taxon>Pezizomycotina</taxon>
        <taxon>Lecanoromycetes</taxon>
        <taxon>OSLEUM clade</taxon>
        <taxon>Lecanoromycetidae</taxon>
        <taxon>Lecanorales</taxon>
        <taxon>Lecanorineae</taxon>
        <taxon>Ramalinaceae</taxon>
        <taxon>Ramalina</taxon>
    </lineage>
</organism>
<feature type="compositionally biased region" description="Pro residues" evidence="1">
    <location>
        <begin position="151"/>
        <end position="161"/>
    </location>
</feature>
<sequence>MAYRNNSGWDDSGAYVHVRLGQGDTYRHAGVEYANDGLPIYDPSRDEVPAPRPQREPRAGGTTRPSLASNRPRAETQPIRQTLRNLYEEENPSPPRPRYTEEDERREYNAIRSAQNARDQSSASQNYRGLDRRDPTPAPRQYYPQNNRPTTTPPALPTYPCGPSPGSYQFYLNDNEYHNTAHLTGSIARARGLFSPMELIQYREYDEDYYAGRRRSLIHGGEGYYGDNLRHERYIAGGPHHTGINPRRRQPFSDTIPPPRSSHSALDGPSPMEIAEAQGRWAHRSNVSALDGPSPMEIAEAQGRWAHRGSLYGLSPMEAAEAQGRFAHRDSLGRRSDGRYDDGDPCPNASAHTGRHGICFARKDAGYPG</sequence>
<proteinExistence type="predicted"/>
<feature type="region of interest" description="Disordered" evidence="1">
    <location>
        <begin position="36"/>
        <end position="161"/>
    </location>
</feature>
<dbReference type="EMBL" id="JAPUFD010000023">
    <property type="protein sequence ID" value="MDI1493135.1"/>
    <property type="molecule type" value="Genomic_DNA"/>
</dbReference>
<dbReference type="Proteomes" id="UP001161017">
    <property type="component" value="Unassembled WGS sequence"/>
</dbReference>
<evidence type="ECO:0000313" key="3">
    <source>
        <dbReference type="Proteomes" id="UP001161017"/>
    </source>
</evidence>